<gene>
    <name evidence="1" type="ORF">BGAL_0095g00190</name>
</gene>
<organism evidence="1 2">
    <name type="scientific">Botrytis galanthina</name>
    <dbReference type="NCBI Taxonomy" id="278940"/>
    <lineage>
        <taxon>Eukaryota</taxon>
        <taxon>Fungi</taxon>
        <taxon>Dikarya</taxon>
        <taxon>Ascomycota</taxon>
        <taxon>Pezizomycotina</taxon>
        <taxon>Leotiomycetes</taxon>
        <taxon>Helotiales</taxon>
        <taxon>Sclerotiniaceae</taxon>
        <taxon>Botrytis</taxon>
    </lineage>
</organism>
<keyword evidence="2" id="KW-1185">Reference proteome</keyword>
<reference evidence="1 2" key="1">
    <citation type="submission" date="2017-12" db="EMBL/GenBank/DDBJ databases">
        <title>Comparative genomics of Botrytis spp.</title>
        <authorList>
            <person name="Valero-Jimenez C.A."/>
            <person name="Tapia P."/>
            <person name="Veloso J."/>
            <person name="Silva-Moreno E."/>
            <person name="Staats M."/>
            <person name="Valdes J.H."/>
            <person name="Van Kan J.A.L."/>
        </authorList>
    </citation>
    <scope>NUCLEOTIDE SEQUENCE [LARGE SCALE GENOMIC DNA]</scope>
    <source>
        <strain evidence="1 2">MUCL435</strain>
    </source>
</reference>
<evidence type="ECO:0000313" key="2">
    <source>
        <dbReference type="Proteomes" id="UP000308671"/>
    </source>
</evidence>
<protein>
    <submittedName>
        <fullName evidence="1">Uncharacterized protein</fullName>
    </submittedName>
</protein>
<proteinExistence type="predicted"/>
<evidence type="ECO:0000313" key="1">
    <source>
        <dbReference type="EMBL" id="THV51903.1"/>
    </source>
</evidence>
<dbReference type="Proteomes" id="UP000308671">
    <property type="component" value="Unassembled WGS sequence"/>
</dbReference>
<accession>A0A4S8R268</accession>
<dbReference type="AlphaFoldDB" id="A0A4S8R268"/>
<dbReference type="EMBL" id="PQXL01000095">
    <property type="protein sequence ID" value="THV51903.1"/>
    <property type="molecule type" value="Genomic_DNA"/>
</dbReference>
<comment type="caution">
    <text evidence="1">The sequence shown here is derived from an EMBL/GenBank/DDBJ whole genome shotgun (WGS) entry which is preliminary data.</text>
</comment>
<sequence>MKQGKMKGDEWLKIDKEDTSMEISELIENEALTLSIRAAAIRIRSHTVDEEIEIKPTNVPVEKLATRA</sequence>
<name>A0A4S8R268_9HELO</name>